<feature type="domain" description="Glycosyltransferase 2-like" evidence="17">
    <location>
        <begin position="281"/>
        <end position="450"/>
    </location>
</feature>
<dbReference type="GO" id="GO:0016760">
    <property type="term" value="F:cellulose synthase (UDP-forming) activity"/>
    <property type="evidence" value="ECO:0007669"/>
    <property type="project" value="UniProtKB-EC"/>
</dbReference>
<evidence type="ECO:0000256" key="1">
    <source>
        <dbReference type="ARBA" id="ARBA00004429"/>
    </source>
</evidence>
<dbReference type="PRINTS" id="PR01439">
    <property type="entry name" value="CELLSNTHASEA"/>
</dbReference>
<dbReference type="PANTHER" id="PTHR43867:SF2">
    <property type="entry name" value="CELLULOSE SYNTHASE CATALYTIC SUBUNIT A [UDP-FORMING]"/>
    <property type="match status" value="1"/>
</dbReference>
<organism evidence="19 20">
    <name type="scientific">Pseudoalteromonas phenolica</name>
    <dbReference type="NCBI Taxonomy" id="161398"/>
    <lineage>
        <taxon>Bacteria</taxon>
        <taxon>Pseudomonadati</taxon>
        <taxon>Pseudomonadota</taxon>
        <taxon>Gammaproteobacteria</taxon>
        <taxon>Alteromonadales</taxon>
        <taxon>Pseudoalteromonadaceae</taxon>
        <taxon>Pseudoalteromonas</taxon>
    </lineage>
</organism>
<evidence type="ECO:0000256" key="11">
    <source>
        <dbReference type="ARBA" id="ARBA00022692"/>
    </source>
</evidence>
<dbReference type="InterPro" id="IPR001173">
    <property type="entry name" value="Glyco_trans_2-like"/>
</dbReference>
<keyword evidence="7 16" id="KW-0997">Cell inner membrane</keyword>
<name>A0A4Q7IPD5_9GAMM</name>
<comment type="similarity">
    <text evidence="3">Belongs to the glycosyltransferase 2 family.</text>
</comment>
<dbReference type="CDD" id="cd06421">
    <property type="entry name" value="CESA_CelA_like"/>
    <property type="match status" value="1"/>
</dbReference>
<evidence type="ECO:0000256" key="8">
    <source>
        <dbReference type="ARBA" id="ARBA00022636"/>
    </source>
</evidence>
<evidence type="ECO:0000259" key="17">
    <source>
        <dbReference type="Pfam" id="PF00535"/>
    </source>
</evidence>
<comment type="caution">
    <text evidence="19">The sequence shown here is derived from an EMBL/GenBank/DDBJ whole genome shotgun (WGS) entry which is preliminary data.</text>
</comment>
<dbReference type="PANTHER" id="PTHR43867">
    <property type="entry name" value="CELLULOSE SYNTHASE CATALYTIC SUBUNIT A [UDP-FORMING]"/>
    <property type="match status" value="1"/>
</dbReference>
<feature type="transmembrane region" description="Helical" evidence="16">
    <location>
        <begin position="669"/>
        <end position="694"/>
    </location>
</feature>
<dbReference type="InterPro" id="IPR005150">
    <property type="entry name" value="Cellulose_synth"/>
</dbReference>
<evidence type="ECO:0000259" key="18">
    <source>
        <dbReference type="Pfam" id="PF07238"/>
    </source>
</evidence>
<feature type="transmembrane region" description="Helical" evidence="16">
    <location>
        <begin position="643"/>
        <end position="663"/>
    </location>
</feature>
<dbReference type="GO" id="GO:0030244">
    <property type="term" value="P:cellulose biosynthetic process"/>
    <property type="evidence" value="ECO:0007669"/>
    <property type="project" value="UniProtKB-KW"/>
</dbReference>
<evidence type="ECO:0000256" key="4">
    <source>
        <dbReference type="ARBA" id="ARBA00012539"/>
    </source>
</evidence>
<keyword evidence="14 16" id="KW-0472">Membrane</keyword>
<evidence type="ECO:0000256" key="6">
    <source>
        <dbReference type="ARBA" id="ARBA00022475"/>
    </source>
</evidence>
<evidence type="ECO:0000256" key="16">
    <source>
        <dbReference type="RuleBase" id="RU365020"/>
    </source>
</evidence>
<dbReference type="Gene3D" id="3.90.550.10">
    <property type="entry name" value="Spore Coat Polysaccharide Biosynthesis Protein SpsA, Chain A"/>
    <property type="match status" value="1"/>
</dbReference>
<dbReference type="Pfam" id="PF00535">
    <property type="entry name" value="Glycos_transf_2"/>
    <property type="match status" value="1"/>
</dbReference>
<evidence type="ECO:0000256" key="2">
    <source>
        <dbReference type="ARBA" id="ARBA00005186"/>
    </source>
</evidence>
<comment type="cofactor">
    <cofactor evidence="16">
        <name>Mg(2+)</name>
        <dbReference type="ChEBI" id="CHEBI:18420"/>
    </cofactor>
</comment>
<keyword evidence="6 16" id="KW-1003">Cell membrane</keyword>
<dbReference type="EMBL" id="PPSX01000023">
    <property type="protein sequence ID" value="RZQ53662.1"/>
    <property type="molecule type" value="Genomic_DNA"/>
</dbReference>
<evidence type="ECO:0000256" key="14">
    <source>
        <dbReference type="ARBA" id="ARBA00023136"/>
    </source>
</evidence>
<keyword evidence="9 16" id="KW-0328">Glycosyltransferase</keyword>
<evidence type="ECO:0000256" key="13">
    <source>
        <dbReference type="ARBA" id="ARBA00022989"/>
    </source>
</evidence>
<feature type="domain" description="PilZ" evidence="18">
    <location>
        <begin position="698"/>
        <end position="794"/>
    </location>
</feature>
<dbReference type="GO" id="GO:0035438">
    <property type="term" value="F:cyclic-di-GMP binding"/>
    <property type="evidence" value="ECO:0007669"/>
    <property type="project" value="InterPro"/>
</dbReference>
<sequence>MFLSLFLTSKSIDWLKQRYRFFFQNCGYSVFNSAIFTLISILLFSIFRIDALSSRGNFFLYYPQLRHNEFRPGDWLRLTIQTIYLALFKNKPRSKRTKKATHSVWFILPALIRVLTKIDSAVSSAVRQRLGKQHSTDKTLFKIVTNASIWDNKLFRNSVLVIFFAFLIVLITVPFSLTAQAIFMGLILFVAYSLRGIEGRMPTMIMVTLSVTISSRYIWWRITETLNWDDPFALFLGFGLLAAELYAWLILILGFFQTIHPLERKPVVLPKDTRLWPSVDVYIPTYNEPLSVVKPTVIAALALDWPADKLNIYILDDGKRDSFREFAEQVGANYIIRPDNNHAKAGNLNHAMQYTDGELIAIFDCDHIPVRSFLQMTVGQFVKDDKMCLVQTPHHFFSADPFEKNLDNFSKVPNENMLFYGLIQDGNDMWDATFFCGSCAVIKRTAIEDIGGFAFETVTEDAHTALKMQRKGYRTSYINLPQAAGLATDSLSTHVGQRIRWARGMAQIFRLDNPVFGKGLSLAQRLCYLNATLHFFAGIPRIVFLTAPLAFIFFDAYIIYAPFLAILLYVVPSLIQIKVTNSRIQGKWRYSFWGEVYETVLAWYILKPTTIALFMPHKGKFNVTEKGGLNDKDYYDWDISKPYIVLALINLTGLIVGIGRFGMSDSIQMGILIISMAWSLYNLIIIGAAICVATEARQVRKSHRIGCQFPAIIYTSAGRTIKVTVTDFSNSGVGIELPAEGLLNQSEKVELLISRGRKQFAFKTDIVNITKSRVGLRLHELSAEKERQYIECTFCRADAWLSWQDNFSHDLPSENFKLIVRVSLRGFKSLFLHAPERVRPTIKRVIALIESLETFLPRKPKTKDEA</sequence>
<dbReference type="GO" id="GO:0005886">
    <property type="term" value="C:plasma membrane"/>
    <property type="evidence" value="ECO:0007669"/>
    <property type="project" value="UniProtKB-SubCell"/>
</dbReference>
<accession>A0A4Q7IPD5</accession>
<protein>
    <recommendedName>
        <fullName evidence="5 16">Cellulose synthase catalytic subunit [UDP-forming]</fullName>
        <ecNumber evidence="4 16">2.4.1.12</ecNumber>
    </recommendedName>
</protein>
<evidence type="ECO:0000256" key="5">
    <source>
        <dbReference type="ARBA" id="ARBA00018714"/>
    </source>
</evidence>
<comment type="pathway">
    <text evidence="2 16">Glycan metabolism; bacterial cellulose biosynthesis.</text>
</comment>
<dbReference type="Pfam" id="PF07238">
    <property type="entry name" value="PilZ"/>
    <property type="match status" value="1"/>
</dbReference>
<keyword evidence="11 16" id="KW-0812">Transmembrane</keyword>
<evidence type="ECO:0000256" key="7">
    <source>
        <dbReference type="ARBA" id="ARBA00022519"/>
    </source>
</evidence>
<feature type="transmembrane region" description="Helical" evidence="16">
    <location>
        <begin position="232"/>
        <end position="256"/>
    </location>
</feature>
<dbReference type="InterPro" id="IPR003919">
    <property type="entry name" value="Cell_synth_A"/>
</dbReference>
<reference evidence="19 20" key="1">
    <citation type="submission" date="2018-01" db="EMBL/GenBank/DDBJ databases">
        <title>Co-occurrence of chitin degradation, pigmentation and bioactivity in marine Pseudoalteromonas.</title>
        <authorList>
            <person name="Paulsen S."/>
            <person name="Gram L."/>
            <person name="Machado H."/>
        </authorList>
    </citation>
    <scope>NUCLEOTIDE SEQUENCE [LARGE SCALE GENOMIC DNA]</scope>
    <source>
        <strain evidence="19 20">S3898</strain>
    </source>
</reference>
<comment type="subcellular location">
    <subcellularLocation>
        <location evidence="1">Cell inner membrane</location>
        <topology evidence="1">Multi-pass membrane protein</topology>
    </subcellularLocation>
</comment>
<gene>
    <name evidence="19" type="ORF">C1E23_08200</name>
</gene>
<dbReference type="AlphaFoldDB" id="A0A4Q7IPD5"/>
<evidence type="ECO:0000256" key="12">
    <source>
        <dbReference type="ARBA" id="ARBA00022916"/>
    </source>
</evidence>
<feature type="transmembrane region" description="Helical" evidence="16">
    <location>
        <begin position="160"/>
        <end position="191"/>
    </location>
</feature>
<dbReference type="InterPro" id="IPR029044">
    <property type="entry name" value="Nucleotide-diphossugar_trans"/>
</dbReference>
<dbReference type="GO" id="GO:0006011">
    <property type="term" value="P:UDP-alpha-D-glucose metabolic process"/>
    <property type="evidence" value="ECO:0007669"/>
    <property type="project" value="InterPro"/>
</dbReference>
<evidence type="ECO:0000256" key="10">
    <source>
        <dbReference type="ARBA" id="ARBA00022679"/>
    </source>
</evidence>
<dbReference type="UniPathway" id="UPA00694"/>
<feature type="transmembrane region" description="Helical" evidence="16">
    <location>
        <begin position="557"/>
        <end position="577"/>
    </location>
</feature>
<dbReference type="InterPro" id="IPR009875">
    <property type="entry name" value="PilZ_domain"/>
</dbReference>
<proteinExistence type="inferred from homology"/>
<comment type="catalytic activity">
    <reaction evidence="15 16">
        <text>[(1-&gt;4)-beta-D-glucosyl](n) + UDP-alpha-D-glucose = [(1-&gt;4)-beta-D-glucosyl](n+1) + UDP + H(+)</text>
        <dbReference type="Rhea" id="RHEA:19929"/>
        <dbReference type="Rhea" id="RHEA-COMP:10033"/>
        <dbReference type="Rhea" id="RHEA-COMP:10034"/>
        <dbReference type="ChEBI" id="CHEBI:15378"/>
        <dbReference type="ChEBI" id="CHEBI:18246"/>
        <dbReference type="ChEBI" id="CHEBI:58223"/>
        <dbReference type="ChEBI" id="CHEBI:58885"/>
        <dbReference type="EC" id="2.4.1.12"/>
    </reaction>
</comment>
<evidence type="ECO:0000313" key="20">
    <source>
        <dbReference type="Proteomes" id="UP000291338"/>
    </source>
</evidence>
<dbReference type="NCBIfam" id="TIGR03030">
    <property type="entry name" value="CelA"/>
    <property type="match status" value="1"/>
</dbReference>
<evidence type="ECO:0000256" key="9">
    <source>
        <dbReference type="ARBA" id="ARBA00022676"/>
    </source>
</evidence>
<evidence type="ECO:0000313" key="19">
    <source>
        <dbReference type="EMBL" id="RZQ53662.1"/>
    </source>
</evidence>
<keyword evidence="12 16" id="KW-0135">Cellulose biosynthesis</keyword>
<dbReference type="InterPro" id="IPR050321">
    <property type="entry name" value="Glycosyltr_2/OpgH_subfam"/>
</dbReference>
<dbReference type="SUPFAM" id="SSF141371">
    <property type="entry name" value="PilZ domain-like"/>
    <property type="match status" value="1"/>
</dbReference>
<dbReference type="EC" id="2.4.1.12" evidence="4 16"/>
<keyword evidence="10 16" id="KW-0808">Transferase</keyword>
<comment type="function">
    <text evidence="16">Catalytic subunit of cellulose synthase. It polymerizes uridine 5'-diphosphate glucose to cellulose.</text>
</comment>
<dbReference type="Gene3D" id="2.40.10.220">
    <property type="entry name" value="predicted glycosyltransferase like domains"/>
    <property type="match status" value="1"/>
</dbReference>
<keyword evidence="13 16" id="KW-1133">Transmembrane helix</keyword>
<dbReference type="SUPFAM" id="SSF53448">
    <property type="entry name" value="Nucleotide-diphospho-sugar transferases"/>
    <property type="match status" value="1"/>
</dbReference>
<evidence type="ECO:0000256" key="3">
    <source>
        <dbReference type="ARBA" id="ARBA00006739"/>
    </source>
</evidence>
<dbReference type="NCBIfam" id="NF008558">
    <property type="entry name" value="PRK11498.1"/>
    <property type="match status" value="1"/>
</dbReference>
<dbReference type="Proteomes" id="UP000291338">
    <property type="component" value="Unassembled WGS sequence"/>
</dbReference>
<dbReference type="Pfam" id="PF03552">
    <property type="entry name" value="Cellulose_synt"/>
    <property type="match status" value="1"/>
</dbReference>
<feature type="transmembrane region" description="Helical" evidence="16">
    <location>
        <begin position="21"/>
        <end position="47"/>
    </location>
</feature>
<feature type="transmembrane region" description="Helical" evidence="16">
    <location>
        <begin position="203"/>
        <end position="220"/>
    </location>
</feature>
<evidence type="ECO:0000256" key="15">
    <source>
        <dbReference type="ARBA" id="ARBA00048682"/>
    </source>
</evidence>
<keyword evidence="8 16" id="KW-0973">c-di-GMP</keyword>